<protein>
    <submittedName>
        <fullName evidence="2">Uncharacterized protein</fullName>
    </submittedName>
</protein>
<comment type="caution">
    <text evidence="2">The sequence shown here is derived from an EMBL/GenBank/DDBJ whole genome shotgun (WGS) entry which is preliminary data.</text>
</comment>
<dbReference type="EMBL" id="JAHRIN010059024">
    <property type="protein sequence ID" value="MEQ2211612.1"/>
    <property type="molecule type" value="Genomic_DNA"/>
</dbReference>
<proteinExistence type="predicted"/>
<organism evidence="2 3">
    <name type="scientific">Xenoophorus captivus</name>
    <dbReference type="NCBI Taxonomy" id="1517983"/>
    <lineage>
        <taxon>Eukaryota</taxon>
        <taxon>Metazoa</taxon>
        <taxon>Chordata</taxon>
        <taxon>Craniata</taxon>
        <taxon>Vertebrata</taxon>
        <taxon>Euteleostomi</taxon>
        <taxon>Actinopterygii</taxon>
        <taxon>Neopterygii</taxon>
        <taxon>Teleostei</taxon>
        <taxon>Neoteleostei</taxon>
        <taxon>Acanthomorphata</taxon>
        <taxon>Ovalentaria</taxon>
        <taxon>Atherinomorphae</taxon>
        <taxon>Cyprinodontiformes</taxon>
        <taxon>Goodeidae</taxon>
        <taxon>Xenoophorus</taxon>
    </lineage>
</organism>
<accession>A0ABV0RWA2</accession>
<feature type="region of interest" description="Disordered" evidence="1">
    <location>
        <begin position="46"/>
        <end position="90"/>
    </location>
</feature>
<keyword evidence="3" id="KW-1185">Reference proteome</keyword>
<feature type="compositionally biased region" description="Polar residues" evidence="1">
    <location>
        <begin position="72"/>
        <end position="90"/>
    </location>
</feature>
<evidence type="ECO:0000313" key="3">
    <source>
        <dbReference type="Proteomes" id="UP001434883"/>
    </source>
</evidence>
<reference evidence="2 3" key="1">
    <citation type="submission" date="2021-06" db="EMBL/GenBank/DDBJ databases">
        <authorList>
            <person name="Palmer J.M."/>
        </authorList>
    </citation>
    <scope>NUCLEOTIDE SEQUENCE [LARGE SCALE GENOMIC DNA]</scope>
    <source>
        <strain evidence="2 3">XC_2019</strain>
        <tissue evidence="2">Muscle</tissue>
    </source>
</reference>
<sequence>MTAPHERTNRLSFHSVATYQSAWAVTRSSSVSMALGRNRKEMQRAFTKQGANTGLQEHLSHPGLSLSARNCRPSSPKSVSQYITGSPTKP</sequence>
<dbReference type="Proteomes" id="UP001434883">
    <property type="component" value="Unassembled WGS sequence"/>
</dbReference>
<gene>
    <name evidence="2" type="ORF">XENOCAPTIV_009148</name>
</gene>
<evidence type="ECO:0000313" key="2">
    <source>
        <dbReference type="EMBL" id="MEQ2211612.1"/>
    </source>
</evidence>
<name>A0ABV0RWA2_9TELE</name>
<evidence type="ECO:0000256" key="1">
    <source>
        <dbReference type="SAM" id="MobiDB-lite"/>
    </source>
</evidence>